<reference evidence="1 2" key="1">
    <citation type="journal article" date="2015" name="Genome Biol. Evol.">
        <title>Comparative Genomics of a Bacterivorous Green Alga Reveals Evolutionary Causalities and Consequences of Phago-Mixotrophic Mode of Nutrition.</title>
        <authorList>
            <person name="Burns J.A."/>
            <person name="Paasch A."/>
            <person name="Narechania A."/>
            <person name="Kim E."/>
        </authorList>
    </citation>
    <scope>NUCLEOTIDE SEQUENCE [LARGE SCALE GENOMIC DNA]</scope>
    <source>
        <strain evidence="1 2">PLY_AMNH</strain>
    </source>
</reference>
<name>A0AAE0CEE8_9CHLO</name>
<proteinExistence type="predicted"/>
<gene>
    <name evidence="1" type="ORF">CYMTET_37182</name>
</gene>
<dbReference type="EMBL" id="LGRX02024752">
    <property type="protein sequence ID" value="KAK3253577.1"/>
    <property type="molecule type" value="Genomic_DNA"/>
</dbReference>
<keyword evidence="2" id="KW-1185">Reference proteome</keyword>
<dbReference type="AlphaFoldDB" id="A0AAE0CEE8"/>
<evidence type="ECO:0000313" key="1">
    <source>
        <dbReference type="EMBL" id="KAK3253577.1"/>
    </source>
</evidence>
<evidence type="ECO:0000313" key="2">
    <source>
        <dbReference type="Proteomes" id="UP001190700"/>
    </source>
</evidence>
<accession>A0AAE0CEE8</accession>
<sequence>MVEVLMPDSLFVGFRPLRDPQFAELRCWGVCSLEAPVVTPPGFRQVLDFPLPVLPRNLFRQAGEGQECFADRLGESPIAVDPGESWSISMSIISSGALLARLEACSAGSRSGCRGDGVSVAQGTVGPHLYGAVVVSWSSL</sequence>
<comment type="caution">
    <text evidence="1">The sequence shown here is derived from an EMBL/GenBank/DDBJ whole genome shotgun (WGS) entry which is preliminary data.</text>
</comment>
<dbReference type="Proteomes" id="UP001190700">
    <property type="component" value="Unassembled WGS sequence"/>
</dbReference>
<protein>
    <submittedName>
        <fullName evidence="1">Uncharacterized protein</fullName>
    </submittedName>
</protein>
<organism evidence="1 2">
    <name type="scientific">Cymbomonas tetramitiformis</name>
    <dbReference type="NCBI Taxonomy" id="36881"/>
    <lineage>
        <taxon>Eukaryota</taxon>
        <taxon>Viridiplantae</taxon>
        <taxon>Chlorophyta</taxon>
        <taxon>Pyramimonadophyceae</taxon>
        <taxon>Pyramimonadales</taxon>
        <taxon>Pyramimonadaceae</taxon>
        <taxon>Cymbomonas</taxon>
    </lineage>
</organism>